<dbReference type="VEuPathDB" id="FungiDB:FMAN_09538"/>
<comment type="caution">
    <text evidence="2">The sequence shown here is derived from an EMBL/GenBank/DDBJ whole genome shotgun (WGS) entry which is preliminary data.</text>
</comment>
<evidence type="ECO:0000256" key="1">
    <source>
        <dbReference type="SAM" id="Coils"/>
    </source>
</evidence>
<evidence type="ECO:0000313" key="3">
    <source>
        <dbReference type="Proteomes" id="UP000184255"/>
    </source>
</evidence>
<proteinExistence type="predicted"/>
<gene>
    <name evidence="2" type="ORF">FMAN_09538</name>
</gene>
<protein>
    <submittedName>
        <fullName evidence="2">Uncharacterized protein</fullName>
    </submittedName>
</protein>
<dbReference type="EMBL" id="FCQH01000004">
    <property type="protein sequence ID" value="CVK91428.1"/>
    <property type="molecule type" value="Genomic_DNA"/>
</dbReference>
<keyword evidence="1" id="KW-0175">Coiled coil</keyword>
<feature type="coiled-coil region" evidence="1">
    <location>
        <begin position="18"/>
        <end position="96"/>
    </location>
</feature>
<dbReference type="RefSeq" id="XP_041681061.1">
    <property type="nucleotide sequence ID" value="XM_041830393.1"/>
</dbReference>
<evidence type="ECO:0000313" key="2">
    <source>
        <dbReference type="EMBL" id="CVK91428.1"/>
    </source>
</evidence>
<reference evidence="3" key="1">
    <citation type="journal article" date="2016" name="Genome Biol. Evol.">
        <title>Comparative 'omics' of the Fusarium fujikuroi species complex highlights differences in genetic potential and metabolite synthesis.</title>
        <authorList>
            <person name="Niehaus E.-M."/>
            <person name="Muensterkoetter M."/>
            <person name="Proctor R.H."/>
            <person name="Brown D.W."/>
            <person name="Sharon A."/>
            <person name="Idan Y."/>
            <person name="Oren-Young L."/>
            <person name="Sieber C.M."/>
            <person name="Novak O."/>
            <person name="Pencik A."/>
            <person name="Tarkowska D."/>
            <person name="Hromadova K."/>
            <person name="Freeman S."/>
            <person name="Maymon M."/>
            <person name="Elazar M."/>
            <person name="Youssef S.A."/>
            <person name="El-Shabrawy E.S.M."/>
            <person name="Shalaby A.B.A."/>
            <person name="Houterman P."/>
            <person name="Brock N.L."/>
            <person name="Burkhardt I."/>
            <person name="Tsavkelova E.A."/>
            <person name="Dickschat J.S."/>
            <person name="Galuszka P."/>
            <person name="Gueldener U."/>
            <person name="Tudzynski B."/>
        </authorList>
    </citation>
    <scope>NUCLEOTIDE SEQUENCE [LARGE SCALE GENOMIC DNA]</scope>
    <source>
        <strain evidence="3">MRC7560</strain>
    </source>
</reference>
<dbReference type="AlphaFoldDB" id="A0A1L7SY63"/>
<accession>A0A1L7SY63</accession>
<dbReference type="Proteomes" id="UP000184255">
    <property type="component" value="Unassembled WGS sequence"/>
</dbReference>
<sequence length="156" mass="17646">MCNLAWTIHSKFEDWRIAREDKREKQQAEARNNASTAEKLVSFEERIAELEKKLQKGLETVTKDAESVDRGRQKTLLRLNDNHARMNARLEELEKNKCKCNLTKSNDIDPLTAKISELDTVKMKLSTIKPFRVNVPASTPAKVPSLSEVVAALNAG</sequence>
<name>A0A1L7SY63_FUSMA</name>
<organism evidence="2 3">
    <name type="scientific">Fusarium mangiferae</name>
    <name type="common">Mango malformation disease fungus</name>
    <dbReference type="NCBI Taxonomy" id="192010"/>
    <lineage>
        <taxon>Eukaryota</taxon>
        <taxon>Fungi</taxon>
        <taxon>Dikarya</taxon>
        <taxon>Ascomycota</taxon>
        <taxon>Pezizomycotina</taxon>
        <taxon>Sordariomycetes</taxon>
        <taxon>Hypocreomycetidae</taxon>
        <taxon>Hypocreales</taxon>
        <taxon>Nectriaceae</taxon>
        <taxon>Fusarium</taxon>
        <taxon>Fusarium fujikuroi species complex</taxon>
    </lineage>
</organism>
<keyword evidence="3" id="KW-1185">Reference proteome</keyword>
<dbReference type="GeneID" id="65088797"/>